<keyword evidence="2" id="KW-0378">Hydrolase</keyword>
<gene>
    <name evidence="6" type="ORF">IE4771_PA00004</name>
</gene>
<dbReference type="KEGG" id="rei:IE4771_PA00004"/>
<proteinExistence type="predicted"/>
<keyword evidence="3 6" id="KW-0347">Helicase</keyword>
<feature type="domain" description="Helicase ATP-binding" evidence="5">
    <location>
        <begin position="302"/>
        <end position="492"/>
    </location>
</feature>
<dbReference type="InterPro" id="IPR011545">
    <property type="entry name" value="DEAD/DEAH_box_helicase_dom"/>
</dbReference>
<name>A0A060ICS6_RHIET</name>
<dbReference type="PROSITE" id="PS51192">
    <property type="entry name" value="HELICASE_ATP_BIND_1"/>
    <property type="match status" value="1"/>
</dbReference>
<dbReference type="PANTHER" id="PTHR47961">
    <property type="entry name" value="DNA POLYMERASE THETA, PUTATIVE (AFU_ORTHOLOGUE AFUA_1G05260)-RELATED"/>
    <property type="match status" value="1"/>
</dbReference>
<dbReference type="InterPro" id="IPR014001">
    <property type="entry name" value="Helicase_ATP-bd"/>
</dbReference>
<dbReference type="Proteomes" id="UP000027180">
    <property type="component" value="Plasmid pRetIE4771a"/>
</dbReference>
<dbReference type="InterPro" id="IPR001650">
    <property type="entry name" value="Helicase_C-like"/>
</dbReference>
<dbReference type="Gene3D" id="3.40.50.300">
    <property type="entry name" value="P-loop containing nucleotide triphosphate hydrolases"/>
    <property type="match status" value="2"/>
</dbReference>
<dbReference type="HOGENOM" id="CLU_003747_0_0_5"/>
<dbReference type="SMART" id="SM00490">
    <property type="entry name" value="HELICc"/>
    <property type="match status" value="1"/>
</dbReference>
<evidence type="ECO:0000256" key="2">
    <source>
        <dbReference type="ARBA" id="ARBA00022801"/>
    </source>
</evidence>
<dbReference type="Pfam" id="PF00270">
    <property type="entry name" value="DEAD"/>
    <property type="match status" value="1"/>
</dbReference>
<dbReference type="GO" id="GO:0003676">
    <property type="term" value="F:nucleic acid binding"/>
    <property type="evidence" value="ECO:0007669"/>
    <property type="project" value="InterPro"/>
</dbReference>
<reference evidence="6 7" key="1">
    <citation type="submission" date="2013-12" db="EMBL/GenBank/DDBJ databases">
        <title>Complete genome sequence of Rhizobium etli bv. mimosae IE4771.</title>
        <authorList>
            <person name="Bustos P."/>
            <person name="Santamaria R.I."/>
            <person name="Lozano L."/>
            <person name="Ormeno-Orrillo E."/>
            <person name="Rogel M.A."/>
            <person name="Romero D."/>
            <person name="Cevallos M.A."/>
            <person name="Martinez-Romero E."/>
            <person name="Gonzalez V."/>
        </authorList>
    </citation>
    <scope>NUCLEOTIDE SEQUENCE [LARGE SCALE GENOMIC DNA]</scope>
    <source>
        <strain evidence="6 7">IE4771</strain>
        <plasmid evidence="7">Plasmid pRetIE4771a</plasmid>
    </source>
</reference>
<sequence>MPEFDDDRLDVADTLRRALAIENELSRQQARAYVRCLQTTWQVPAIQWTDRESARQLADSRRLLHAAHIFRQIEGTSSPRAIDCYRRTGEILEWLSRAADGLRSIVPIELLAAAAYQLGGLPAMASGLLRQVETDHEGVALYSAFLRADFDGVIRRSSAFWNAHPDMTEPDASRRLAAAGVEEFGLDEDEHRVAWFFTVELVRSLGLIADSLRRGDDARLELAMSKLHALDEMAARTFSDDASLVIALMRHVADGYKAASIYQPLRALAALNPARTGKLAAYARDQFSRGRGILWTSQLQGLARLLRDSSFALCTPTGSGKTLVANMALLKELLLREYDGLAPLAIYLVPSRALAGEVEAKLRAELGSEMTITGLYGGADWGITDYWLTGDQPTVLIATVEKADALMRYLGPILAARLRLLILDEAHQVVPEANDNTRVSFSDHSNRAIRLENFVSRVIAQRPDVVRIALTAVAGGAALPVARWVEGRADAEAVGVRYRSTRQVIGVLETAPNATGRILLDIMNGRTLYVRGQEQPVYLPLRMQPMPQLPAAMRNSLNRFNCLSVLWTALHLVDEDQRILISVAQEPEQTMRWFKEALELNAWAAVPPFAAPDGRDRERFDEARAACIDYCGEGSFELFLLDRGIASSHGQMPQRLRRLMVEMIERRICPITVATATLTEGVNLPFDLIFLTSLKRRSWDQVTQNQVVAPLSTAEFRNLAGRAGRPGAAKGIEGMTLVALPTQVSSTAQATIPVQRRQLRELQTDYDRLRASLLIEEMDADEAESPLALLLNTIRDRAERLLGVDPDDFIDWLEQALPADISDEAGEGSTDSHSRFADTLDELDGVLLTAIEEVARADGADMAGPRAEAHLVALWRTTFTAAAAVQELWLEQAFVKRGRAIVETVYPDAEERRRLYQYGFSPLVGRRFEAIAPRLRALVAAATTYGEDNATARIDVFEAIGDLLAADRGFGFRVRPTDTDQALLRRWADVLGWWMHEPDTAAPAADDLRAWQRFVADNLEFRLGVAVGAVVAQAWSEGAADPFAVPTLADWKDTTGLPWFGFWARELLRWGTHDPFVAFALSQNLAQTREAAAARREEFEAWLNEEFDGIESEDLIDPQLFLQWQSTLPRRTQEGAVAQPEPVALTGTDGRRQRYNVIPIADGAVVRWLDPAGFELARSENIVGEFDDRLITSDYELRSGRQGSAVHRTFSTGSRA</sequence>
<evidence type="ECO:0000313" key="7">
    <source>
        <dbReference type="Proteomes" id="UP000027180"/>
    </source>
</evidence>
<evidence type="ECO:0000313" key="6">
    <source>
        <dbReference type="EMBL" id="AIC29511.1"/>
    </source>
</evidence>
<organism evidence="6 7">
    <name type="scientific">Rhizobium etli bv. mimosae str. IE4771</name>
    <dbReference type="NCBI Taxonomy" id="1432050"/>
    <lineage>
        <taxon>Bacteria</taxon>
        <taxon>Pseudomonadati</taxon>
        <taxon>Pseudomonadota</taxon>
        <taxon>Alphaproteobacteria</taxon>
        <taxon>Hyphomicrobiales</taxon>
        <taxon>Rhizobiaceae</taxon>
        <taxon>Rhizobium/Agrobacterium group</taxon>
        <taxon>Rhizobium</taxon>
    </lineage>
</organism>
<dbReference type="PANTHER" id="PTHR47961:SF10">
    <property type="entry name" value="ATP-DEPENDENT DNA HELICASE HEL308"/>
    <property type="match status" value="1"/>
</dbReference>
<dbReference type="SMART" id="SM00487">
    <property type="entry name" value="DEXDc"/>
    <property type="match status" value="1"/>
</dbReference>
<dbReference type="InterPro" id="IPR027417">
    <property type="entry name" value="P-loop_NTPase"/>
</dbReference>
<evidence type="ECO:0000256" key="1">
    <source>
        <dbReference type="ARBA" id="ARBA00022741"/>
    </source>
</evidence>
<evidence type="ECO:0000259" key="5">
    <source>
        <dbReference type="PROSITE" id="PS51192"/>
    </source>
</evidence>
<dbReference type="RefSeq" id="WP_040139875.1">
    <property type="nucleotide sequence ID" value="NZ_CP006987.1"/>
</dbReference>
<keyword evidence="4" id="KW-0067">ATP-binding</keyword>
<dbReference type="GO" id="GO:0005524">
    <property type="term" value="F:ATP binding"/>
    <property type="evidence" value="ECO:0007669"/>
    <property type="project" value="UniProtKB-KW"/>
</dbReference>
<protein>
    <submittedName>
        <fullName evidence="6">DNA/RNA helicase domain-containing protein</fullName>
    </submittedName>
</protein>
<accession>A0A060ICS6</accession>
<dbReference type="AlphaFoldDB" id="A0A060ICS6"/>
<dbReference type="InterPro" id="IPR050474">
    <property type="entry name" value="Hel308_SKI2-like"/>
</dbReference>
<dbReference type="GO" id="GO:0016787">
    <property type="term" value="F:hydrolase activity"/>
    <property type="evidence" value="ECO:0007669"/>
    <property type="project" value="UniProtKB-KW"/>
</dbReference>
<geneLocation type="plasmid" evidence="6 7">
    <name>pRetIE4771a</name>
</geneLocation>
<dbReference type="OrthoDB" id="9815222at2"/>
<keyword evidence="1" id="KW-0547">Nucleotide-binding</keyword>
<evidence type="ECO:0000256" key="4">
    <source>
        <dbReference type="ARBA" id="ARBA00022840"/>
    </source>
</evidence>
<keyword evidence="6" id="KW-0614">Plasmid</keyword>
<evidence type="ECO:0000256" key="3">
    <source>
        <dbReference type="ARBA" id="ARBA00022806"/>
    </source>
</evidence>
<dbReference type="EMBL" id="CP006987">
    <property type="protein sequence ID" value="AIC29511.1"/>
    <property type="molecule type" value="Genomic_DNA"/>
</dbReference>
<dbReference type="SUPFAM" id="SSF52540">
    <property type="entry name" value="P-loop containing nucleoside triphosphate hydrolases"/>
    <property type="match status" value="1"/>
</dbReference>
<dbReference type="GO" id="GO:0004386">
    <property type="term" value="F:helicase activity"/>
    <property type="evidence" value="ECO:0007669"/>
    <property type="project" value="UniProtKB-KW"/>
</dbReference>